<keyword evidence="2" id="KW-1185">Reference proteome</keyword>
<reference evidence="1" key="1">
    <citation type="submission" date="2025-08" db="UniProtKB">
        <authorList>
            <consortium name="Ensembl"/>
        </authorList>
    </citation>
    <scope>IDENTIFICATION</scope>
</reference>
<evidence type="ECO:0000313" key="2">
    <source>
        <dbReference type="Proteomes" id="UP000694412"/>
    </source>
</evidence>
<reference evidence="1" key="2">
    <citation type="submission" date="2025-09" db="UniProtKB">
        <authorList>
            <consortium name="Ensembl"/>
        </authorList>
    </citation>
    <scope>IDENTIFICATION</scope>
</reference>
<protein>
    <submittedName>
        <fullName evidence="1">Uncharacterized protein</fullName>
    </submittedName>
</protein>
<organism evidence="1 2">
    <name type="scientific">Coturnix japonica</name>
    <name type="common">Japanese quail</name>
    <name type="synonym">Coturnix coturnix japonica</name>
    <dbReference type="NCBI Taxonomy" id="93934"/>
    <lineage>
        <taxon>Eukaryota</taxon>
        <taxon>Metazoa</taxon>
        <taxon>Chordata</taxon>
        <taxon>Craniata</taxon>
        <taxon>Vertebrata</taxon>
        <taxon>Euteleostomi</taxon>
        <taxon>Archelosauria</taxon>
        <taxon>Archosauria</taxon>
        <taxon>Dinosauria</taxon>
        <taxon>Saurischia</taxon>
        <taxon>Theropoda</taxon>
        <taxon>Coelurosauria</taxon>
        <taxon>Aves</taxon>
        <taxon>Neognathae</taxon>
        <taxon>Galloanserae</taxon>
        <taxon>Galliformes</taxon>
        <taxon>Phasianidae</taxon>
        <taxon>Perdicinae</taxon>
        <taxon>Coturnix</taxon>
    </lineage>
</organism>
<dbReference type="Proteomes" id="UP000694412">
    <property type="component" value="Unassembled WGS sequence"/>
</dbReference>
<sequence length="64" mass="6873">LSLQDALLGLGAAIDAAHLQDALRAALLALLPRVEHSYIYLLDGDARLSCADPPHELPMEGKLR</sequence>
<dbReference type="Ensembl" id="ENSCJPT00005003976.1">
    <property type="protein sequence ID" value="ENSCJPP00005002201.1"/>
    <property type="gene ID" value="ENSCJPG00005002385.1"/>
</dbReference>
<name>A0A8C2SQA6_COTJA</name>
<accession>A0A8C2SQA6</accession>
<dbReference type="GeneTree" id="ENSGT00940000174692"/>
<proteinExistence type="predicted"/>
<evidence type="ECO:0000313" key="1">
    <source>
        <dbReference type="Ensembl" id="ENSCJPP00005002201.1"/>
    </source>
</evidence>
<dbReference type="AlphaFoldDB" id="A0A8C2SQA6"/>